<protein>
    <submittedName>
        <fullName evidence="1">Uncharacterized protein</fullName>
    </submittedName>
</protein>
<dbReference type="EMBL" id="GGEC01000509">
    <property type="protein sequence ID" value="MBW80992.1"/>
    <property type="molecule type" value="Transcribed_RNA"/>
</dbReference>
<evidence type="ECO:0000313" key="1">
    <source>
        <dbReference type="EMBL" id="MBW80992.1"/>
    </source>
</evidence>
<accession>A0A2P2IIF5</accession>
<dbReference type="AlphaFoldDB" id="A0A2P2IIF5"/>
<proteinExistence type="predicted"/>
<reference evidence="1" key="1">
    <citation type="submission" date="2018-02" db="EMBL/GenBank/DDBJ databases">
        <title>Rhizophora mucronata_Transcriptome.</title>
        <authorList>
            <person name="Meera S.P."/>
            <person name="Sreeshan A."/>
            <person name="Augustine A."/>
        </authorList>
    </citation>
    <scope>NUCLEOTIDE SEQUENCE</scope>
    <source>
        <tissue evidence="1">Leaf</tissue>
    </source>
</reference>
<name>A0A2P2IIF5_RHIMU</name>
<sequence>MPQVSCWQYKGKIFSRGVRSWFQSHMASPMM</sequence>
<organism evidence="1">
    <name type="scientific">Rhizophora mucronata</name>
    <name type="common">Asiatic mangrove</name>
    <dbReference type="NCBI Taxonomy" id="61149"/>
    <lineage>
        <taxon>Eukaryota</taxon>
        <taxon>Viridiplantae</taxon>
        <taxon>Streptophyta</taxon>
        <taxon>Embryophyta</taxon>
        <taxon>Tracheophyta</taxon>
        <taxon>Spermatophyta</taxon>
        <taxon>Magnoliopsida</taxon>
        <taxon>eudicotyledons</taxon>
        <taxon>Gunneridae</taxon>
        <taxon>Pentapetalae</taxon>
        <taxon>rosids</taxon>
        <taxon>fabids</taxon>
        <taxon>Malpighiales</taxon>
        <taxon>Rhizophoraceae</taxon>
        <taxon>Rhizophora</taxon>
    </lineage>
</organism>